<dbReference type="Proteomes" id="UP000569329">
    <property type="component" value="Unassembled WGS sequence"/>
</dbReference>
<dbReference type="EMBL" id="JACGWZ010000011">
    <property type="protein sequence ID" value="MBA8827869.1"/>
    <property type="molecule type" value="Genomic_DNA"/>
</dbReference>
<keyword evidence="1" id="KW-1133">Transmembrane helix</keyword>
<gene>
    <name evidence="2" type="ORF">FHX42_005276</name>
</gene>
<evidence type="ECO:0000256" key="1">
    <source>
        <dbReference type="SAM" id="Phobius"/>
    </source>
</evidence>
<evidence type="ECO:0000313" key="2">
    <source>
        <dbReference type="EMBL" id="MBA8827869.1"/>
    </source>
</evidence>
<organism evidence="2 3">
    <name type="scientific">Halosaccharopolyspora lacisalsi</name>
    <dbReference type="NCBI Taxonomy" id="1000566"/>
    <lineage>
        <taxon>Bacteria</taxon>
        <taxon>Bacillati</taxon>
        <taxon>Actinomycetota</taxon>
        <taxon>Actinomycetes</taxon>
        <taxon>Pseudonocardiales</taxon>
        <taxon>Pseudonocardiaceae</taxon>
        <taxon>Halosaccharopolyspora</taxon>
    </lineage>
</organism>
<sequence>MNPHTLDTLVTFAATWPVLAVGHTVSDHITGQTDTIAAHKADPGAYGWWANLAHVGAYHVSMIVIAGISALTLGIPWTLPGIYAALAVSVVTHSFLDRRWPVAALLRALGSPDFAALKQAGMNGVYLADQALHHLALLVCAVLLATL</sequence>
<evidence type="ECO:0000313" key="3">
    <source>
        <dbReference type="Proteomes" id="UP000569329"/>
    </source>
</evidence>
<keyword evidence="1" id="KW-0472">Membrane</keyword>
<dbReference type="AlphaFoldDB" id="A0A839E4U3"/>
<feature type="transmembrane region" description="Helical" evidence="1">
    <location>
        <begin position="48"/>
        <end position="71"/>
    </location>
</feature>
<keyword evidence="3" id="KW-1185">Reference proteome</keyword>
<reference evidence="2 3" key="1">
    <citation type="submission" date="2020-07" db="EMBL/GenBank/DDBJ databases">
        <title>Sequencing the genomes of 1000 actinobacteria strains.</title>
        <authorList>
            <person name="Klenk H.-P."/>
        </authorList>
    </citation>
    <scope>NUCLEOTIDE SEQUENCE [LARGE SCALE GENOMIC DNA]</scope>
    <source>
        <strain evidence="2 3">DSM 45975</strain>
    </source>
</reference>
<evidence type="ECO:0008006" key="4">
    <source>
        <dbReference type="Google" id="ProtNLM"/>
    </source>
</evidence>
<proteinExistence type="predicted"/>
<accession>A0A839E4U3</accession>
<dbReference type="RefSeq" id="WP_182547021.1">
    <property type="nucleotide sequence ID" value="NZ_JACGWZ010000011.1"/>
</dbReference>
<name>A0A839E4U3_9PSEU</name>
<keyword evidence="1" id="KW-0812">Transmembrane</keyword>
<protein>
    <recommendedName>
        <fullName evidence="4">DUF3307 domain-containing protein</fullName>
    </recommendedName>
</protein>
<comment type="caution">
    <text evidence="2">The sequence shown here is derived from an EMBL/GenBank/DDBJ whole genome shotgun (WGS) entry which is preliminary data.</text>
</comment>